<organism evidence="2">
    <name type="scientific">bioreactor metagenome</name>
    <dbReference type="NCBI Taxonomy" id="1076179"/>
    <lineage>
        <taxon>unclassified sequences</taxon>
        <taxon>metagenomes</taxon>
        <taxon>ecological metagenomes</taxon>
    </lineage>
</organism>
<gene>
    <name evidence="2" type="ORF">SDC9_74641</name>
</gene>
<protein>
    <submittedName>
        <fullName evidence="2">Uncharacterized protein</fullName>
    </submittedName>
</protein>
<sequence length="163" mass="17724">MPPGVLENPRPHPFGGAYADGVEEGNAALGTGGNVNSPRRHRDAAPSELPRDKTGPRHHVQRDRDADQAGLEVEIQILHVFVHHGYLVPFRCQLHEGEKGEGRGHAGLKVGVHGSLVHARLDEQNFHGALPAQKHIGKVGQYHRYPVDCNKEGELFDDAVGIA</sequence>
<dbReference type="AlphaFoldDB" id="A0A644YHM3"/>
<feature type="compositionally biased region" description="Basic and acidic residues" evidence="1">
    <location>
        <begin position="43"/>
        <end position="55"/>
    </location>
</feature>
<evidence type="ECO:0000256" key="1">
    <source>
        <dbReference type="SAM" id="MobiDB-lite"/>
    </source>
</evidence>
<comment type="caution">
    <text evidence="2">The sequence shown here is derived from an EMBL/GenBank/DDBJ whole genome shotgun (WGS) entry which is preliminary data.</text>
</comment>
<dbReference type="EMBL" id="VSSQ01005168">
    <property type="protein sequence ID" value="MPM28122.1"/>
    <property type="molecule type" value="Genomic_DNA"/>
</dbReference>
<evidence type="ECO:0000313" key="2">
    <source>
        <dbReference type="EMBL" id="MPM28122.1"/>
    </source>
</evidence>
<accession>A0A644YHM3</accession>
<feature type="region of interest" description="Disordered" evidence="1">
    <location>
        <begin position="1"/>
        <end position="67"/>
    </location>
</feature>
<reference evidence="2" key="1">
    <citation type="submission" date="2019-08" db="EMBL/GenBank/DDBJ databases">
        <authorList>
            <person name="Kucharzyk K."/>
            <person name="Murdoch R.W."/>
            <person name="Higgins S."/>
            <person name="Loffler F."/>
        </authorList>
    </citation>
    <scope>NUCLEOTIDE SEQUENCE</scope>
</reference>
<name>A0A644YHM3_9ZZZZ</name>
<proteinExistence type="predicted"/>